<dbReference type="Pfam" id="PF04820">
    <property type="entry name" value="Trp_halogenase"/>
    <property type="match status" value="1"/>
</dbReference>
<name>A0A1M5RXJ1_9ALTE</name>
<dbReference type="RefSeq" id="WP_073325200.1">
    <property type="nucleotide sequence ID" value="NZ_FQWD01000008.1"/>
</dbReference>
<dbReference type="GO" id="GO:0004497">
    <property type="term" value="F:monooxygenase activity"/>
    <property type="evidence" value="ECO:0007669"/>
    <property type="project" value="InterPro"/>
</dbReference>
<feature type="binding site" evidence="2">
    <location>
        <position position="340"/>
    </location>
    <ligand>
        <name>L-tryptophan</name>
        <dbReference type="ChEBI" id="CHEBI:57912"/>
    </ligand>
</feature>
<dbReference type="PANTHER" id="PTHR43747">
    <property type="entry name" value="FAD-BINDING PROTEIN"/>
    <property type="match status" value="1"/>
</dbReference>
<sequence>MNSTQPATKPHVVIAGGGTAGWMTAAALARKLGPLVRITLVESSDIPTIGVGEATIPPLRVFHQLLGINEAEFMRATSATFKLGIEFADFGQLNQRYIHSFGQTGQSSWLAEFIHFWREGLDRGIATDYGSYCLELEAAKANKFYTSAQNAPLNYAYHLDAGAYATFLKHISVQAGVNHVVDTIEQVTLNDAGHIDALQLRQTGNLHGDLFVDCTGFRARLLGESLDVGYEDWSHWLFCDRALAVQTELTPPLKPYTIASAHSAGWRWEIPLKHRMGNGFVYSSQYLDETTAHDTFTALLRNTPLQDVRSLQFTTGRRLKAWHKNCVAIGLSSGFVEPMESTSIHLIVMGITRLMQLFPYSGDYQHLQDEYNAQTQIELERIRDFIVLHYHVTQRDDSAFWRACKDMVIPDSLSERIELFKEHGHAFQKANELFRVDSWSQVMLGQGLLPKNWHPAAKMMSDEQLAGALKKGQMEISQRVAQLPDHEAFVAQYCGQNR</sequence>
<dbReference type="STRING" id="634436.SAMN05216361_4276"/>
<dbReference type="PIRSF" id="PIRSF011396">
    <property type="entry name" value="Trp_halogenase"/>
    <property type="match status" value="1"/>
</dbReference>
<reference evidence="4" key="1">
    <citation type="submission" date="2016-11" db="EMBL/GenBank/DDBJ databases">
        <authorList>
            <person name="Varghese N."/>
            <person name="Submissions S."/>
        </authorList>
    </citation>
    <scope>NUCLEOTIDE SEQUENCE [LARGE SCALE GENOMIC DNA]</scope>
    <source>
        <strain evidence="4">CGMCC 1.8995</strain>
    </source>
</reference>
<keyword evidence="2" id="KW-0285">Flavoprotein</keyword>
<evidence type="ECO:0000313" key="4">
    <source>
        <dbReference type="Proteomes" id="UP000184520"/>
    </source>
</evidence>
<dbReference type="GO" id="GO:0000166">
    <property type="term" value="F:nucleotide binding"/>
    <property type="evidence" value="ECO:0007669"/>
    <property type="project" value="UniProtKB-KW"/>
</dbReference>
<dbReference type="AlphaFoldDB" id="A0A1M5RXJ1"/>
<dbReference type="InterPro" id="IPR033856">
    <property type="entry name" value="Trp_halogen"/>
</dbReference>
<feature type="active site" evidence="1">
    <location>
        <position position="82"/>
    </location>
</feature>
<dbReference type="InterPro" id="IPR006905">
    <property type="entry name" value="Flavin_halogenase"/>
</dbReference>
<evidence type="ECO:0000256" key="1">
    <source>
        <dbReference type="PIRSR" id="PIRSR011396-1"/>
    </source>
</evidence>
<proteinExistence type="predicted"/>
<feature type="binding site" evidence="2">
    <location>
        <position position="331"/>
    </location>
    <ligand>
        <name>FAD</name>
        <dbReference type="ChEBI" id="CHEBI:57692"/>
    </ligand>
</feature>
<organism evidence="3 4">
    <name type="scientific">Marisediminitalea aggregata</name>
    <dbReference type="NCBI Taxonomy" id="634436"/>
    <lineage>
        <taxon>Bacteria</taxon>
        <taxon>Pseudomonadati</taxon>
        <taxon>Pseudomonadota</taxon>
        <taxon>Gammaproteobacteria</taxon>
        <taxon>Alteromonadales</taxon>
        <taxon>Alteromonadaceae</taxon>
        <taxon>Marisediminitalea</taxon>
    </lineage>
</organism>
<gene>
    <name evidence="3" type="ORF">SAMN05216361_4276</name>
</gene>
<evidence type="ECO:0000256" key="2">
    <source>
        <dbReference type="PIRSR" id="PIRSR011396-2"/>
    </source>
</evidence>
<dbReference type="InterPro" id="IPR050816">
    <property type="entry name" value="Flavin-dep_Halogenase_NPB"/>
</dbReference>
<dbReference type="Gene3D" id="3.50.50.60">
    <property type="entry name" value="FAD/NAD(P)-binding domain"/>
    <property type="match status" value="1"/>
</dbReference>
<keyword evidence="2" id="KW-0274">FAD</keyword>
<feature type="binding site" evidence="2">
    <location>
        <begin position="17"/>
        <end position="20"/>
    </location>
    <ligand>
        <name>FAD</name>
        <dbReference type="ChEBI" id="CHEBI:57692"/>
    </ligand>
</feature>
<dbReference type="InterPro" id="IPR036188">
    <property type="entry name" value="FAD/NAD-bd_sf"/>
</dbReference>
<dbReference type="EMBL" id="FQWD01000008">
    <property type="protein sequence ID" value="SHH30955.1"/>
    <property type="molecule type" value="Genomic_DNA"/>
</dbReference>
<dbReference type="SUPFAM" id="SSF51905">
    <property type="entry name" value="FAD/NAD(P)-binding domain"/>
    <property type="match status" value="1"/>
</dbReference>
<keyword evidence="4" id="KW-1185">Reference proteome</keyword>
<evidence type="ECO:0000313" key="3">
    <source>
        <dbReference type="EMBL" id="SHH30955.1"/>
    </source>
</evidence>
<dbReference type="Proteomes" id="UP000184520">
    <property type="component" value="Unassembled WGS sequence"/>
</dbReference>
<protein>
    <submittedName>
        <fullName evidence="3">Tryptophan halogenase</fullName>
    </submittedName>
</protein>
<accession>A0A1M5RXJ1</accession>
<feature type="binding site" evidence="2">
    <location>
        <position position="344"/>
    </location>
    <ligand>
        <name>FAD</name>
        <dbReference type="ChEBI" id="CHEBI:57692"/>
    </ligand>
</feature>
<feature type="binding site" evidence="2">
    <location>
        <position position="82"/>
    </location>
    <ligand>
        <name>7-chloro-L-tryptophan</name>
        <dbReference type="ChEBI" id="CHEBI:58713"/>
    </ligand>
</feature>
<keyword evidence="2" id="KW-0547">Nucleotide-binding</keyword>
<dbReference type="OrthoDB" id="7178350at2"/>
<dbReference type="PANTHER" id="PTHR43747:SF4">
    <property type="entry name" value="FLAVIN-DEPENDENT TRYPTOPHAN HALOGENASE"/>
    <property type="match status" value="1"/>
</dbReference>